<evidence type="ECO:0000256" key="4">
    <source>
        <dbReference type="ARBA" id="ARBA00022741"/>
    </source>
</evidence>
<dbReference type="InterPro" id="IPR050763">
    <property type="entry name" value="ABC_transporter_ATP-binding"/>
</dbReference>
<dbReference type="AlphaFoldDB" id="A0A1T3NNG1"/>
<sequence length="303" mass="32975">MDATMIEVRGLRCSYGAFEAVSGVDLDVRRGEVYALLGTNGAGKTTTLETLEGHRRPTSGSVRVLGGDPRSTAVRLRTGMMLQESGFAAELTPIETLRLWSRVARREDDDEALIDRLGLTRRRDVRVNRLSGGERRRLDLAMAVYGRPELLFLDEPTAGLDPQTRDLLWDLLRELSADGTTVVLTTHYLEEASTLADRIAIMREGRIAVEGTLAELLAPYPARISFDLPDGPAATDLPLAVDVAASRGNRVTVTTDEPERAMVMLLAWADGRGVRLRGLVTRPATLDDVFRAVANPAPTGVAA</sequence>
<dbReference type="PROSITE" id="PS00211">
    <property type="entry name" value="ABC_TRANSPORTER_1"/>
    <property type="match status" value="1"/>
</dbReference>
<evidence type="ECO:0000313" key="8">
    <source>
        <dbReference type="EMBL" id="OPC78354.1"/>
    </source>
</evidence>
<dbReference type="PROSITE" id="PS50893">
    <property type="entry name" value="ABC_TRANSPORTER_2"/>
    <property type="match status" value="1"/>
</dbReference>
<dbReference type="Proteomes" id="UP000190037">
    <property type="component" value="Unassembled WGS sequence"/>
</dbReference>
<dbReference type="Gene3D" id="3.40.50.300">
    <property type="entry name" value="P-loop containing nucleotide triphosphate hydrolases"/>
    <property type="match status" value="1"/>
</dbReference>
<keyword evidence="5 8" id="KW-0067">ATP-binding</keyword>
<evidence type="ECO:0000259" key="7">
    <source>
        <dbReference type="PROSITE" id="PS50893"/>
    </source>
</evidence>
<proteinExistence type="inferred from homology"/>
<evidence type="ECO:0000256" key="5">
    <source>
        <dbReference type="ARBA" id="ARBA00022840"/>
    </source>
</evidence>
<dbReference type="InterPro" id="IPR027417">
    <property type="entry name" value="P-loop_NTPase"/>
</dbReference>
<comment type="similarity">
    <text evidence="2">Belongs to the ABC transporter superfamily.</text>
</comment>
<dbReference type="OrthoDB" id="9804819at2"/>
<dbReference type="STRING" id="159449.B4N89_40045"/>
<evidence type="ECO:0000256" key="2">
    <source>
        <dbReference type="ARBA" id="ARBA00005417"/>
    </source>
</evidence>
<keyword evidence="6" id="KW-0046">Antibiotic resistance</keyword>
<dbReference type="GO" id="GO:0016887">
    <property type="term" value="F:ATP hydrolysis activity"/>
    <property type="evidence" value="ECO:0007669"/>
    <property type="project" value="InterPro"/>
</dbReference>
<dbReference type="GO" id="GO:0005524">
    <property type="term" value="F:ATP binding"/>
    <property type="evidence" value="ECO:0007669"/>
    <property type="project" value="UniProtKB-KW"/>
</dbReference>
<dbReference type="CDD" id="cd03230">
    <property type="entry name" value="ABC_DR_subfamily_A"/>
    <property type="match status" value="1"/>
</dbReference>
<evidence type="ECO:0000256" key="1">
    <source>
        <dbReference type="ARBA" id="ARBA00004202"/>
    </source>
</evidence>
<dbReference type="EMBL" id="MWQN01000003">
    <property type="protein sequence ID" value="OPC78354.1"/>
    <property type="molecule type" value="Genomic_DNA"/>
</dbReference>
<comment type="subcellular location">
    <subcellularLocation>
        <location evidence="1">Cell membrane</location>
        <topology evidence="1">Peripheral membrane protein</topology>
    </subcellularLocation>
</comment>
<dbReference type="Pfam" id="PF00005">
    <property type="entry name" value="ABC_tran"/>
    <property type="match status" value="1"/>
</dbReference>
<dbReference type="SMART" id="SM00382">
    <property type="entry name" value="AAA"/>
    <property type="match status" value="1"/>
</dbReference>
<evidence type="ECO:0000313" key="9">
    <source>
        <dbReference type="Proteomes" id="UP000190037"/>
    </source>
</evidence>
<dbReference type="GO" id="GO:0046677">
    <property type="term" value="P:response to antibiotic"/>
    <property type="evidence" value="ECO:0007669"/>
    <property type="project" value="UniProtKB-KW"/>
</dbReference>
<dbReference type="PANTHER" id="PTHR42711">
    <property type="entry name" value="ABC TRANSPORTER ATP-BINDING PROTEIN"/>
    <property type="match status" value="1"/>
</dbReference>
<dbReference type="InterPro" id="IPR017871">
    <property type="entry name" value="ABC_transporter-like_CS"/>
</dbReference>
<dbReference type="InterPro" id="IPR003439">
    <property type="entry name" value="ABC_transporter-like_ATP-bd"/>
</dbReference>
<dbReference type="GO" id="GO:0005886">
    <property type="term" value="C:plasma membrane"/>
    <property type="evidence" value="ECO:0007669"/>
    <property type="project" value="UniProtKB-SubCell"/>
</dbReference>
<keyword evidence="3" id="KW-0813">Transport</keyword>
<comment type="caution">
    <text evidence="8">The sequence shown here is derived from an EMBL/GenBank/DDBJ whole genome shotgun (WGS) entry which is preliminary data.</text>
</comment>
<organism evidence="8 9">
    <name type="scientific">Embleya scabrispora</name>
    <dbReference type="NCBI Taxonomy" id="159449"/>
    <lineage>
        <taxon>Bacteria</taxon>
        <taxon>Bacillati</taxon>
        <taxon>Actinomycetota</taxon>
        <taxon>Actinomycetes</taxon>
        <taxon>Kitasatosporales</taxon>
        <taxon>Streptomycetaceae</taxon>
        <taxon>Embleya</taxon>
    </lineage>
</organism>
<feature type="domain" description="ABC transporter" evidence="7">
    <location>
        <begin position="6"/>
        <end position="229"/>
    </location>
</feature>
<reference evidence="8 9" key="1">
    <citation type="submission" date="2017-03" db="EMBL/GenBank/DDBJ databases">
        <title>Draft genome sequence of Streptomyces scabrisporus NF3, endophyte isolated from Amphipterygium adstringens.</title>
        <authorList>
            <person name="Vazquez M."/>
            <person name="Ceapa C.D."/>
            <person name="Rodriguez Luna D."/>
            <person name="Sanchez Esquivel S."/>
        </authorList>
    </citation>
    <scope>NUCLEOTIDE SEQUENCE [LARGE SCALE GENOMIC DNA]</scope>
    <source>
        <strain evidence="8 9">NF3</strain>
    </source>
</reference>
<keyword evidence="4" id="KW-0547">Nucleotide-binding</keyword>
<dbReference type="PANTHER" id="PTHR42711:SF5">
    <property type="entry name" value="ABC TRANSPORTER ATP-BINDING PROTEIN NATA"/>
    <property type="match status" value="1"/>
</dbReference>
<evidence type="ECO:0000256" key="6">
    <source>
        <dbReference type="ARBA" id="ARBA00023251"/>
    </source>
</evidence>
<protein>
    <submittedName>
        <fullName evidence="8">Multidrug ABC transporter ATP-binding protein</fullName>
    </submittedName>
</protein>
<dbReference type="InterPro" id="IPR003593">
    <property type="entry name" value="AAA+_ATPase"/>
</dbReference>
<keyword evidence="9" id="KW-1185">Reference proteome</keyword>
<gene>
    <name evidence="8" type="ORF">B4N89_40045</name>
</gene>
<evidence type="ECO:0000256" key="3">
    <source>
        <dbReference type="ARBA" id="ARBA00022448"/>
    </source>
</evidence>
<dbReference type="SUPFAM" id="SSF52540">
    <property type="entry name" value="P-loop containing nucleoside triphosphate hydrolases"/>
    <property type="match status" value="1"/>
</dbReference>
<dbReference type="RefSeq" id="WP_078981445.1">
    <property type="nucleotide sequence ID" value="NZ_MWQN01000003.1"/>
</dbReference>
<name>A0A1T3NNG1_9ACTN</name>
<accession>A0A1T3NNG1</accession>